<dbReference type="InterPro" id="IPR000792">
    <property type="entry name" value="Tscrpt_reg_LuxR_C"/>
</dbReference>
<dbReference type="InterPro" id="IPR036388">
    <property type="entry name" value="WH-like_DNA-bd_sf"/>
</dbReference>
<dbReference type="Gene3D" id="1.10.10.10">
    <property type="entry name" value="Winged helix-like DNA-binding domain superfamily/Winged helix DNA-binding domain"/>
    <property type="match status" value="1"/>
</dbReference>
<accession>A0ABR9X159</accession>
<gene>
    <name evidence="3" type="ORF">IQ782_10570</name>
</gene>
<proteinExistence type="predicted"/>
<feature type="domain" description="PAS" evidence="1">
    <location>
        <begin position="182"/>
        <end position="248"/>
    </location>
</feature>
<dbReference type="InterPro" id="IPR016032">
    <property type="entry name" value="Sig_transdc_resp-reg_C-effctor"/>
</dbReference>
<dbReference type="SMART" id="SM00091">
    <property type="entry name" value="PAS"/>
    <property type="match status" value="1"/>
</dbReference>
<protein>
    <recommendedName>
        <fullName evidence="5">DNA-binding transcriptional regulator, CsgD family</fullName>
    </recommendedName>
</protein>
<dbReference type="InterPro" id="IPR000014">
    <property type="entry name" value="PAS"/>
</dbReference>
<evidence type="ECO:0000313" key="3">
    <source>
        <dbReference type="EMBL" id="MBE9637283.1"/>
    </source>
</evidence>
<sequence>MPDRKDSGPLPGLHEMLGGIYDVAFQEDALLRMLDLVSRASGNHIAVLCDRGETGGCVEVAHGFDPFYVPYMQALSDRNVVADWTMVEAVGKPIHGDPLLASPEVQRTELFNDVWQPSGLHHVVGINLERHRSRVCSIWLARSRSAGAHDHADFRFVEMLAPHLCRALALRRTLRWTQARGALLGQALDALSVPVLVVDGSGGLVFANGAADALLSGPAPIAAVHSRITAASPTDRARLRRLVQSIRGGIGDSAVLGQGSGHSLRVLAAPLSEERVCEFGVPPTDRFGILALHSGAEEGSVDAADLQRFYDLTAAEAGLARSIKLGLTLREAADARQVSLNTVRAQLQAVFAKTGVSRQAELARLMASLDLLRRR</sequence>
<dbReference type="SUPFAM" id="SSF46894">
    <property type="entry name" value="C-terminal effector domain of the bipartite response regulators"/>
    <property type="match status" value="1"/>
</dbReference>
<evidence type="ECO:0000259" key="1">
    <source>
        <dbReference type="SMART" id="SM00091"/>
    </source>
</evidence>
<organism evidence="3 4">
    <name type="scientific">Salipiger mangrovisoli</name>
    <dbReference type="NCBI Taxonomy" id="2865933"/>
    <lineage>
        <taxon>Bacteria</taxon>
        <taxon>Pseudomonadati</taxon>
        <taxon>Pseudomonadota</taxon>
        <taxon>Alphaproteobacteria</taxon>
        <taxon>Rhodobacterales</taxon>
        <taxon>Roseobacteraceae</taxon>
        <taxon>Salipiger</taxon>
    </lineage>
</organism>
<keyword evidence="4" id="KW-1185">Reference proteome</keyword>
<reference evidence="3 4" key="1">
    <citation type="journal article" date="2021" name="Int. J. Syst. Evol. Microbiol.">
        <title>Salipiger mangrovisoli sp. nov., isolated from mangrove soil and the proposal for the reclassification of Paraphaeobacter pallidus as Salipiger pallidus comb. nov.</title>
        <authorList>
            <person name="Du J."/>
            <person name="Liu Y."/>
            <person name="Pei T."/>
            <person name="Deng M.R."/>
            <person name="Zhu H."/>
        </authorList>
    </citation>
    <scope>NUCLEOTIDE SEQUENCE [LARGE SCALE GENOMIC DNA]</scope>
    <source>
        <strain evidence="3 4">6D45A</strain>
    </source>
</reference>
<dbReference type="EMBL" id="JADFFK010000007">
    <property type="protein sequence ID" value="MBE9637283.1"/>
    <property type="molecule type" value="Genomic_DNA"/>
</dbReference>
<evidence type="ECO:0000259" key="2">
    <source>
        <dbReference type="SMART" id="SM00421"/>
    </source>
</evidence>
<evidence type="ECO:0000313" key="4">
    <source>
        <dbReference type="Proteomes" id="UP000607796"/>
    </source>
</evidence>
<feature type="domain" description="HTH luxR-type" evidence="2">
    <location>
        <begin position="309"/>
        <end position="366"/>
    </location>
</feature>
<dbReference type="Proteomes" id="UP000607796">
    <property type="component" value="Unassembled WGS sequence"/>
</dbReference>
<comment type="caution">
    <text evidence="3">The sequence shown here is derived from an EMBL/GenBank/DDBJ whole genome shotgun (WGS) entry which is preliminary data.</text>
</comment>
<dbReference type="SMART" id="SM00421">
    <property type="entry name" value="HTH_LUXR"/>
    <property type="match status" value="1"/>
</dbReference>
<evidence type="ECO:0008006" key="5">
    <source>
        <dbReference type="Google" id="ProtNLM"/>
    </source>
</evidence>
<name>A0ABR9X159_9RHOB</name>
<dbReference type="RefSeq" id="WP_194134600.1">
    <property type="nucleotide sequence ID" value="NZ_JADFFK010000007.1"/>
</dbReference>